<evidence type="ECO:0000256" key="8">
    <source>
        <dbReference type="SAM" id="MobiDB-lite"/>
    </source>
</evidence>
<evidence type="ECO:0000256" key="5">
    <source>
        <dbReference type="ARBA" id="ARBA00022989"/>
    </source>
</evidence>
<sequence length="245" mass="27813">MTRGNQRELARQKNQKKQAEQNKGKKMEGNSFQKQKETFRTSGAYDRWYEGRRLWAAVTVSIRNSTRNIWIMMKAPNDVKREIINLLLAYAFAIKHHCRNERGINYDDLNALLPPNFRLQYNSNETAANNLPLALAQEMQLRLLQYQADGALESTTFGLLNGTISSLVENLTAFERIGTTPIPLAYNIHLKQVITLYCLALPPQLAGNVGWWVVPVTSIAVFVFFGTDSIATEIENPFGYDANDL</sequence>
<evidence type="ECO:0000313" key="11">
    <source>
        <dbReference type="Proteomes" id="UP000242875"/>
    </source>
</evidence>
<dbReference type="GO" id="GO:0005886">
    <property type="term" value="C:plasma membrane"/>
    <property type="evidence" value="ECO:0007669"/>
    <property type="project" value="UniProtKB-SubCell"/>
</dbReference>
<dbReference type="PANTHER" id="PTHR33281">
    <property type="entry name" value="UPF0187 PROTEIN YNEE"/>
    <property type="match status" value="1"/>
</dbReference>
<feature type="region of interest" description="Disordered" evidence="8">
    <location>
        <begin position="1"/>
        <end position="36"/>
    </location>
</feature>
<evidence type="ECO:0000256" key="4">
    <source>
        <dbReference type="ARBA" id="ARBA00022692"/>
    </source>
</evidence>
<keyword evidence="6" id="KW-0406">Ion transport</keyword>
<dbReference type="Pfam" id="PF25539">
    <property type="entry name" value="Bestrophin_2"/>
    <property type="match status" value="1"/>
</dbReference>
<dbReference type="PANTHER" id="PTHR33281:SF19">
    <property type="entry name" value="VOLTAGE-DEPENDENT ANION CHANNEL-FORMING PROTEIN YNEE"/>
    <property type="match status" value="1"/>
</dbReference>
<dbReference type="InterPro" id="IPR007513">
    <property type="entry name" value="SERF-like_N"/>
</dbReference>
<name>A0A261Y3S6_9FUNG</name>
<evidence type="ECO:0000256" key="6">
    <source>
        <dbReference type="ARBA" id="ARBA00023065"/>
    </source>
</evidence>
<evidence type="ECO:0000259" key="9">
    <source>
        <dbReference type="Pfam" id="PF04419"/>
    </source>
</evidence>
<dbReference type="GO" id="GO:0005254">
    <property type="term" value="F:chloride channel activity"/>
    <property type="evidence" value="ECO:0007669"/>
    <property type="project" value="InterPro"/>
</dbReference>
<proteinExistence type="predicted"/>
<gene>
    <name evidence="10" type="ORF">BZG36_01965</name>
</gene>
<dbReference type="OrthoDB" id="1368at2759"/>
<dbReference type="Proteomes" id="UP000242875">
    <property type="component" value="Unassembled WGS sequence"/>
</dbReference>
<keyword evidence="7" id="KW-0472">Membrane</keyword>
<accession>A0A261Y3S6</accession>
<evidence type="ECO:0000256" key="1">
    <source>
        <dbReference type="ARBA" id="ARBA00004651"/>
    </source>
</evidence>
<feature type="domain" description="Small EDRK-rich factor-like N-terminal" evidence="9">
    <location>
        <begin position="1"/>
        <end position="36"/>
    </location>
</feature>
<comment type="caution">
    <text evidence="10">The sequence shown here is derived from an EMBL/GenBank/DDBJ whole genome shotgun (WGS) entry which is preliminary data.</text>
</comment>
<dbReference type="AlphaFoldDB" id="A0A261Y3S6"/>
<evidence type="ECO:0000256" key="2">
    <source>
        <dbReference type="ARBA" id="ARBA00022448"/>
    </source>
</evidence>
<protein>
    <recommendedName>
        <fullName evidence="9">Small EDRK-rich factor-like N-terminal domain-containing protein</fullName>
    </recommendedName>
</protein>
<dbReference type="InterPro" id="IPR044669">
    <property type="entry name" value="YneE/VCCN1/2-like"/>
</dbReference>
<dbReference type="EMBL" id="MVBO01000018">
    <property type="protein sequence ID" value="OZJ05269.1"/>
    <property type="molecule type" value="Genomic_DNA"/>
</dbReference>
<reference evidence="10 11" key="1">
    <citation type="journal article" date="2017" name="Mycologia">
        <title>Bifiguratus adelaidae, gen. et sp. nov., a new member of Mucoromycotina in endophytic and soil-dwelling habitats.</title>
        <authorList>
            <person name="Torres-Cruz T.J."/>
            <person name="Billingsley Tobias T.L."/>
            <person name="Almatruk M."/>
            <person name="Hesse C."/>
            <person name="Kuske C.R."/>
            <person name="Desiro A."/>
            <person name="Benucci G.M."/>
            <person name="Bonito G."/>
            <person name="Stajich J.E."/>
            <person name="Dunlap C."/>
            <person name="Arnold A.E."/>
            <person name="Porras-Alfaro A."/>
        </authorList>
    </citation>
    <scope>NUCLEOTIDE SEQUENCE [LARGE SCALE GENOMIC DNA]</scope>
    <source>
        <strain evidence="10 11">AZ0501</strain>
    </source>
</reference>
<evidence type="ECO:0000313" key="10">
    <source>
        <dbReference type="EMBL" id="OZJ05269.1"/>
    </source>
</evidence>
<keyword evidence="4" id="KW-0812">Transmembrane</keyword>
<organism evidence="10 11">
    <name type="scientific">Bifiguratus adelaidae</name>
    <dbReference type="NCBI Taxonomy" id="1938954"/>
    <lineage>
        <taxon>Eukaryota</taxon>
        <taxon>Fungi</taxon>
        <taxon>Fungi incertae sedis</taxon>
        <taxon>Mucoromycota</taxon>
        <taxon>Mucoromycotina</taxon>
        <taxon>Endogonomycetes</taxon>
        <taxon>Endogonales</taxon>
        <taxon>Endogonales incertae sedis</taxon>
        <taxon>Bifiguratus</taxon>
    </lineage>
</organism>
<evidence type="ECO:0000256" key="3">
    <source>
        <dbReference type="ARBA" id="ARBA00022475"/>
    </source>
</evidence>
<comment type="subcellular location">
    <subcellularLocation>
        <location evidence="1">Cell membrane</location>
        <topology evidence="1">Multi-pass membrane protein</topology>
    </subcellularLocation>
</comment>
<dbReference type="Pfam" id="PF04419">
    <property type="entry name" value="SERF-like_N"/>
    <property type="match status" value="1"/>
</dbReference>
<evidence type="ECO:0000256" key="7">
    <source>
        <dbReference type="ARBA" id="ARBA00023136"/>
    </source>
</evidence>
<keyword evidence="5" id="KW-1133">Transmembrane helix</keyword>
<keyword evidence="2" id="KW-0813">Transport</keyword>
<keyword evidence="11" id="KW-1185">Reference proteome</keyword>
<keyword evidence="3" id="KW-1003">Cell membrane</keyword>